<evidence type="ECO:0000256" key="4">
    <source>
        <dbReference type="ARBA" id="ARBA00022475"/>
    </source>
</evidence>
<dbReference type="Proteomes" id="UP000472320">
    <property type="component" value="Unassembled WGS sequence"/>
</dbReference>
<dbReference type="SUPFAM" id="SSF52172">
    <property type="entry name" value="CheY-like"/>
    <property type="match status" value="2"/>
</dbReference>
<dbReference type="SMART" id="SM00091">
    <property type="entry name" value="PAS"/>
    <property type="match status" value="3"/>
</dbReference>
<feature type="domain" description="Response regulatory" evidence="19">
    <location>
        <begin position="1003"/>
        <end position="1120"/>
    </location>
</feature>
<evidence type="ECO:0000256" key="7">
    <source>
        <dbReference type="ARBA" id="ARBA00022692"/>
    </source>
</evidence>
<keyword evidence="4" id="KW-1003">Cell membrane</keyword>
<keyword evidence="6" id="KW-0808">Transferase</keyword>
<feature type="modified residue" description="4-aspartylphosphate" evidence="15">
    <location>
        <position position="1194"/>
    </location>
</feature>
<feature type="domain" description="Histidine kinase" evidence="18">
    <location>
        <begin position="765"/>
        <end position="986"/>
    </location>
</feature>
<dbReference type="Gene3D" id="1.20.120.160">
    <property type="entry name" value="HPT domain"/>
    <property type="match status" value="1"/>
</dbReference>
<comment type="catalytic activity">
    <reaction evidence="1">
        <text>ATP + protein L-histidine = ADP + protein N-phospho-L-histidine.</text>
        <dbReference type="EC" id="2.7.13.3"/>
    </reaction>
</comment>
<dbReference type="PROSITE" id="PS50113">
    <property type="entry name" value="PAC"/>
    <property type="match status" value="3"/>
</dbReference>
<dbReference type="Pfam" id="PF00072">
    <property type="entry name" value="Response_reg"/>
    <property type="match status" value="2"/>
</dbReference>
<dbReference type="PROSITE" id="PS50109">
    <property type="entry name" value="HIS_KIN"/>
    <property type="match status" value="1"/>
</dbReference>
<dbReference type="Pfam" id="PF01627">
    <property type="entry name" value="Hpt"/>
    <property type="match status" value="1"/>
</dbReference>
<dbReference type="FunFam" id="1.10.287.130:FF:000002">
    <property type="entry name" value="Two-component osmosensing histidine kinase"/>
    <property type="match status" value="1"/>
</dbReference>
<evidence type="ECO:0000256" key="2">
    <source>
        <dbReference type="ARBA" id="ARBA00004651"/>
    </source>
</evidence>
<name>A0A6L6QNQ1_9BURK</name>
<dbReference type="SMART" id="SM00387">
    <property type="entry name" value="HATPase_c"/>
    <property type="match status" value="1"/>
</dbReference>
<feature type="domain" description="HPt" evidence="22">
    <location>
        <begin position="1302"/>
        <end position="1402"/>
    </location>
</feature>
<reference evidence="23 24" key="1">
    <citation type="submission" date="2019-11" db="EMBL/GenBank/DDBJ databases">
        <title>Type strains purchased from KCTC, JCM and DSMZ.</title>
        <authorList>
            <person name="Lu H."/>
        </authorList>
    </citation>
    <scope>NUCLEOTIDE SEQUENCE [LARGE SCALE GENOMIC DNA]</scope>
    <source>
        <strain evidence="23 24">JCM 31587</strain>
    </source>
</reference>
<dbReference type="PRINTS" id="PR00344">
    <property type="entry name" value="BCTRLSENSOR"/>
</dbReference>
<feature type="coiled-coil region" evidence="16">
    <location>
        <begin position="316"/>
        <end position="343"/>
    </location>
</feature>
<keyword evidence="8" id="KW-0547">Nucleotide-binding</keyword>
<evidence type="ECO:0000256" key="9">
    <source>
        <dbReference type="ARBA" id="ARBA00022777"/>
    </source>
</evidence>
<dbReference type="SMART" id="SM00448">
    <property type="entry name" value="REC"/>
    <property type="match status" value="2"/>
</dbReference>
<evidence type="ECO:0000256" key="17">
    <source>
        <dbReference type="SAM" id="Phobius"/>
    </source>
</evidence>
<dbReference type="EC" id="2.7.13.3" evidence="3"/>
<dbReference type="InterPro" id="IPR001789">
    <property type="entry name" value="Sig_transdc_resp-reg_receiver"/>
</dbReference>
<dbReference type="NCBIfam" id="TIGR00229">
    <property type="entry name" value="sensory_box"/>
    <property type="match status" value="3"/>
</dbReference>
<feature type="domain" description="PAC" evidence="21">
    <location>
        <begin position="426"/>
        <end position="480"/>
    </location>
</feature>
<sequence length="1477" mass="158564">MQDDSSKPLPPLRSQFALLAAACAAPALLGIVLLLAFIQQRELGRAELETLRIERAAAAIVDRELLAAEAAAIALASSPSARNGDLAALRSQAVSALPSGLPHQSHFVLTEYNAPQLLAGKALEIDRAANAARVKIGANARSAISLLPANGKERAHLAIDVPLQRPGRPLAVLSVLLPADALDKVADEVRLPSGTVIAVLAQNGLLLARSGDDGRASGQPANEALHGLPLQTAYLRSADSPWSVTVAAPAVEALGAFDTLLLGLLALLAALVLAGLGAAALAARRIARSIDALQGPALALASGTPVELPEMAFREAQQLGATLQQLDRDLTRHRQDLERVVQERTAQLENSNALLETIYATAPVGLSFVDTRLRILMINDYLANLNGMPVNEHIGRRFDEVIEDRNLVAQVNQAYRRVLATGEAVPNAELTGAPASRPGRSGHFIAGYYPVFGADGAMVGITSMLMDISQQKDTEAALRRSKALFMSVLENMPAMVFVKDAQQLRFELLNRQGELLLGRPREALLGKSDSDLFSPEQAAAYQQADRKVLASEDVLEIPEETVRTAGGEMRYLTTRKVALRDEQGTATHLLGISLDITERKRADEALQQTSLSLARSTSFLHTVTENLPGLVAYWDADLRCRFANKFFLAWFGKTLEQAMGETIDQILPASLLGQIRPLIDAVLGGSPQHFLRELELPSGEMRYAWINFIPDRGESGDVRGFFALGSDVSELKRSELKLQELNEQLMRARDRAEAASRAKSEFVANMSHEIRTPMNAITGLARLLQEAPLERRERSYVSKIQLATQSLLGVVNDVLDFSKIEAGQLQLEQARFNLAQLLSATAVLIANNAWDKGVELVFDLAPTLPEEMMGDAMRLQQVLLNLLSNAIKFTERGEVVLSVREADSSADWLTLEFTVRDTGIGIPAEQQLHMFDAFSQGDSSTSRRYGGTGLGLAIARRLSDLMGGVIGVESRLGKGSTFRFVCPLQRCAACTEPQFPASLRRLSVLVVDDNASVRQALHGIGQSLQWAVMTSANAAEGLQALRSGHYDLLLADSAMPGTDGIAMLVEARADAALALPKVVMMASERSSEDLQQLADSLQIDAVLSKPFTPGSVRDATLAALTGANQPEHRSSHAALSGSLAGMRVLLVEDNEINQEMARYILLHCGALVEVAANGEIALDLLRDDPQRFDAVLMDLQMPVMDGYHATEAIRAMGLRSLPIIAMTANVMQEDRQRAIEAGVDAHIAKPIDVDELIATLTRLAPLHPELAAGPPGAARSAGHGEGHPASLPGIDLEAALRRVAGNYAAFASLLKRFENSQGDAVREVRECLAQDKRYAATRVLHRLKGVAANLGATEVARLSAQAETAVAEGQDSSAAALLLSLEQALAVVTTAARELPAPVATAAGSVPTASLPQALNDLLMLLRNSNMRALAAFKAVSPLLEQRSPDLLPGLANAIETLDFSSAELRLQEIMKREETA</sequence>
<evidence type="ECO:0000256" key="5">
    <source>
        <dbReference type="ARBA" id="ARBA00022553"/>
    </source>
</evidence>
<dbReference type="InterPro" id="IPR000014">
    <property type="entry name" value="PAS"/>
</dbReference>
<keyword evidence="10" id="KW-0067">ATP-binding</keyword>
<dbReference type="SUPFAM" id="SSF55874">
    <property type="entry name" value="ATPase domain of HSP90 chaperone/DNA topoisomerase II/histidine kinase"/>
    <property type="match status" value="1"/>
</dbReference>
<dbReference type="PANTHER" id="PTHR45339:SF1">
    <property type="entry name" value="HYBRID SIGNAL TRANSDUCTION HISTIDINE KINASE J"/>
    <property type="match status" value="1"/>
</dbReference>
<dbReference type="Pfam" id="PF02518">
    <property type="entry name" value="HATPase_c"/>
    <property type="match status" value="1"/>
</dbReference>
<dbReference type="PROSITE" id="PS50110">
    <property type="entry name" value="RESPONSE_REGULATORY"/>
    <property type="match status" value="2"/>
</dbReference>
<feature type="domain" description="PAC" evidence="21">
    <location>
        <begin position="688"/>
        <end position="740"/>
    </location>
</feature>
<evidence type="ECO:0000256" key="12">
    <source>
        <dbReference type="ARBA" id="ARBA00023012"/>
    </source>
</evidence>
<feature type="domain" description="PAS" evidence="20">
    <location>
        <begin position="351"/>
        <end position="422"/>
    </location>
</feature>
<dbReference type="CDD" id="cd17546">
    <property type="entry name" value="REC_hyHK_CKI1_RcsC-like"/>
    <property type="match status" value="1"/>
</dbReference>
<evidence type="ECO:0000259" key="22">
    <source>
        <dbReference type="PROSITE" id="PS50894"/>
    </source>
</evidence>
<comment type="caution">
    <text evidence="23">The sequence shown here is derived from an EMBL/GenBank/DDBJ whole genome shotgun (WGS) entry which is preliminary data.</text>
</comment>
<accession>A0A6L6QNQ1</accession>
<dbReference type="Pfam" id="PF00512">
    <property type="entry name" value="HisKA"/>
    <property type="match status" value="1"/>
</dbReference>
<dbReference type="SMART" id="SM00086">
    <property type="entry name" value="PAC"/>
    <property type="match status" value="2"/>
</dbReference>
<dbReference type="InterPro" id="IPR011006">
    <property type="entry name" value="CheY-like_superfamily"/>
</dbReference>
<dbReference type="Gene3D" id="1.10.287.130">
    <property type="match status" value="1"/>
</dbReference>
<dbReference type="Gene3D" id="3.40.50.2300">
    <property type="match status" value="2"/>
</dbReference>
<proteinExistence type="predicted"/>
<keyword evidence="11 17" id="KW-1133">Transmembrane helix</keyword>
<keyword evidence="12" id="KW-0902">Two-component regulatory system</keyword>
<dbReference type="InterPro" id="IPR036641">
    <property type="entry name" value="HPT_dom_sf"/>
</dbReference>
<dbReference type="PROSITE" id="PS50894">
    <property type="entry name" value="HPT"/>
    <property type="match status" value="1"/>
</dbReference>
<dbReference type="CDD" id="cd00082">
    <property type="entry name" value="HisKA"/>
    <property type="match status" value="1"/>
</dbReference>
<dbReference type="InterPro" id="IPR003594">
    <property type="entry name" value="HATPase_dom"/>
</dbReference>
<evidence type="ECO:0000259" key="20">
    <source>
        <dbReference type="PROSITE" id="PS50112"/>
    </source>
</evidence>
<dbReference type="SMART" id="SM00388">
    <property type="entry name" value="HisKA"/>
    <property type="match status" value="1"/>
</dbReference>
<dbReference type="SUPFAM" id="SSF47384">
    <property type="entry name" value="Homodimeric domain of signal transducing histidine kinase"/>
    <property type="match status" value="1"/>
</dbReference>
<protein>
    <recommendedName>
        <fullName evidence="3">histidine kinase</fullName>
        <ecNumber evidence="3">2.7.13.3</ecNumber>
    </recommendedName>
</protein>
<feature type="transmembrane region" description="Helical" evidence="17">
    <location>
        <begin position="16"/>
        <end position="38"/>
    </location>
</feature>
<evidence type="ECO:0000313" key="23">
    <source>
        <dbReference type="EMBL" id="MTW13751.1"/>
    </source>
</evidence>
<feature type="domain" description="PAC" evidence="21">
    <location>
        <begin position="555"/>
        <end position="608"/>
    </location>
</feature>
<dbReference type="InterPro" id="IPR013656">
    <property type="entry name" value="PAS_4"/>
</dbReference>
<dbReference type="CDD" id="cd16922">
    <property type="entry name" value="HATPase_EvgS-ArcB-TorS-like"/>
    <property type="match status" value="1"/>
</dbReference>
<dbReference type="InterPro" id="IPR003661">
    <property type="entry name" value="HisK_dim/P_dom"/>
</dbReference>
<evidence type="ECO:0000256" key="15">
    <source>
        <dbReference type="PROSITE-ProRule" id="PRU00169"/>
    </source>
</evidence>
<evidence type="ECO:0000256" key="6">
    <source>
        <dbReference type="ARBA" id="ARBA00022679"/>
    </source>
</evidence>
<evidence type="ECO:0000256" key="16">
    <source>
        <dbReference type="SAM" id="Coils"/>
    </source>
</evidence>
<dbReference type="GO" id="GO:0005886">
    <property type="term" value="C:plasma membrane"/>
    <property type="evidence" value="ECO:0007669"/>
    <property type="project" value="UniProtKB-SubCell"/>
</dbReference>
<dbReference type="Pfam" id="PF08448">
    <property type="entry name" value="PAS_4"/>
    <property type="match status" value="3"/>
</dbReference>
<dbReference type="SUPFAM" id="SSF47226">
    <property type="entry name" value="Histidine-containing phosphotransfer domain, HPT domain"/>
    <property type="match status" value="1"/>
</dbReference>
<organism evidence="23 24">
    <name type="scientific">Massilia eburnea</name>
    <dbReference type="NCBI Taxonomy" id="1776165"/>
    <lineage>
        <taxon>Bacteria</taxon>
        <taxon>Pseudomonadati</taxon>
        <taxon>Pseudomonadota</taxon>
        <taxon>Betaproteobacteria</taxon>
        <taxon>Burkholderiales</taxon>
        <taxon>Oxalobacteraceae</taxon>
        <taxon>Telluria group</taxon>
        <taxon>Massilia</taxon>
    </lineage>
</organism>
<dbReference type="Gene3D" id="3.30.565.10">
    <property type="entry name" value="Histidine kinase-like ATPase, C-terminal domain"/>
    <property type="match status" value="1"/>
</dbReference>
<evidence type="ECO:0000256" key="3">
    <source>
        <dbReference type="ARBA" id="ARBA00012438"/>
    </source>
</evidence>
<dbReference type="SUPFAM" id="SSF55785">
    <property type="entry name" value="PYP-like sensor domain (PAS domain)"/>
    <property type="match status" value="3"/>
</dbReference>
<keyword evidence="24" id="KW-1185">Reference proteome</keyword>
<evidence type="ECO:0000256" key="1">
    <source>
        <dbReference type="ARBA" id="ARBA00000085"/>
    </source>
</evidence>
<dbReference type="CDD" id="cd00156">
    <property type="entry name" value="REC"/>
    <property type="match status" value="1"/>
</dbReference>
<evidence type="ECO:0000256" key="13">
    <source>
        <dbReference type="ARBA" id="ARBA00023136"/>
    </source>
</evidence>
<dbReference type="InterPro" id="IPR005467">
    <property type="entry name" value="His_kinase_dom"/>
</dbReference>
<dbReference type="InterPro" id="IPR008207">
    <property type="entry name" value="Sig_transdc_His_kin_Hpt_dom"/>
</dbReference>
<feature type="modified residue" description="Phosphohistidine" evidence="14">
    <location>
        <position position="1341"/>
    </location>
</feature>
<dbReference type="InterPro" id="IPR001610">
    <property type="entry name" value="PAC"/>
</dbReference>
<dbReference type="RefSeq" id="WP_170298948.1">
    <property type="nucleotide sequence ID" value="NZ_WNKX01000026.1"/>
</dbReference>
<feature type="transmembrane region" description="Helical" evidence="17">
    <location>
        <begin position="260"/>
        <end position="283"/>
    </location>
</feature>
<dbReference type="InterPro" id="IPR036890">
    <property type="entry name" value="HATPase_C_sf"/>
</dbReference>
<dbReference type="GO" id="GO:0000155">
    <property type="term" value="F:phosphorelay sensor kinase activity"/>
    <property type="evidence" value="ECO:0007669"/>
    <property type="project" value="InterPro"/>
</dbReference>
<evidence type="ECO:0000256" key="11">
    <source>
        <dbReference type="ARBA" id="ARBA00022989"/>
    </source>
</evidence>
<dbReference type="FunFam" id="3.30.565.10:FF:000078">
    <property type="entry name" value="Two-component sensor histidine kinase"/>
    <property type="match status" value="1"/>
</dbReference>
<keyword evidence="16" id="KW-0175">Coiled coil</keyword>
<evidence type="ECO:0000313" key="24">
    <source>
        <dbReference type="Proteomes" id="UP000472320"/>
    </source>
</evidence>
<dbReference type="CDD" id="cd00130">
    <property type="entry name" value="PAS"/>
    <property type="match status" value="2"/>
</dbReference>
<keyword evidence="13 17" id="KW-0472">Membrane</keyword>
<dbReference type="PROSITE" id="PS50112">
    <property type="entry name" value="PAS"/>
    <property type="match status" value="2"/>
</dbReference>
<keyword evidence="9" id="KW-0418">Kinase</keyword>
<evidence type="ECO:0000259" key="21">
    <source>
        <dbReference type="PROSITE" id="PS50113"/>
    </source>
</evidence>
<dbReference type="InterPro" id="IPR004358">
    <property type="entry name" value="Sig_transdc_His_kin-like_C"/>
</dbReference>
<gene>
    <name evidence="23" type="ORF">GM658_24365</name>
</gene>
<dbReference type="InterPro" id="IPR036097">
    <property type="entry name" value="HisK_dim/P_sf"/>
</dbReference>
<feature type="coiled-coil region" evidence="16">
    <location>
        <begin position="731"/>
        <end position="758"/>
    </location>
</feature>
<keyword evidence="5 15" id="KW-0597">Phosphoprotein</keyword>
<feature type="modified residue" description="4-aspartylphosphate" evidence="15">
    <location>
        <position position="1052"/>
    </location>
</feature>
<feature type="domain" description="Response regulatory" evidence="19">
    <location>
        <begin position="1143"/>
        <end position="1260"/>
    </location>
</feature>
<comment type="subcellular location">
    <subcellularLocation>
        <location evidence="2">Cell membrane</location>
        <topology evidence="2">Multi-pass membrane protein</topology>
    </subcellularLocation>
</comment>
<dbReference type="GO" id="GO:0005524">
    <property type="term" value="F:ATP binding"/>
    <property type="evidence" value="ECO:0007669"/>
    <property type="project" value="UniProtKB-KW"/>
</dbReference>
<dbReference type="Gene3D" id="3.30.450.20">
    <property type="entry name" value="PAS domain"/>
    <property type="match status" value="3"/>
</dbReference>
<dbReference type="EMBL" id="WNKX01000026">
    <property type="protein sequence ID" value="MTW13751.1"/>
    <property type="molecule type" value="Genomic_DNA"/>
</dbReference>
<feature type="domain" description="PAS" evidence="20">
    <location>
        <begin position="481"/>
        <end position="552"/>
    </location>
</feature>
<keyword evidence="7 17" id="KW-0812">Transmembrane</keyword>
<evidence type="ECO:0000256" key="10">
    <source>
        <dbReference type="ARBA" id="ARBA00022840"/>
    </source>
</evidence>
<dbReference type="InterPro" id="IPR035965">
    <property type="entry name" value="PAS-like_dom_sf"/>
</dbReference>
<evidence type="ECO:0000259" key="18">
    <source>
        <dbReference type="PROSITE" id="PS50109"/>
    </source>
</evidence>
<evidence type="ECO:0000259" key="19">
    <source>
        <dbReference type="PROSITE" id="PS50110"/>
    </source>
</evidence>
<dbReference type="InterPro" id="IPR000700">
    <property type="entry name" value="PAS-assoc_C"/>
</dbReference>
<evidence type="ECO:0000256" key="14">
    <source>
        <dbReference type="PROSITE-ProRule" id="PRU00110"/>
    </source>
</evidence>
<evidence type="ECO:0000256" key="8">
    <source>
        <dbReference type="ARBA" id="ARBA00022741"/>
    </source>
</evidence>
<dbReference type="PANTHER" id="PTHR45339">
    <property type="entry name" value="HYBRID SIGNAL TRANSDUCTION HISTIDINE KINASE J"/>
    <property type="match status" value="1"/>
</dbReference>